<comment type="similarity">
    <text evidence="1">Belongs to the RutC family.</text>
</comment>
<dbReference type="PROSITE" id="PS01094">
    <property type="entry name" value="UPF0076"/>
    <property type="match status" value="1"/>
</dbReference>
<dbReference type="SUPFAM" id="SSF55298">
    <property type="entry name" value="YjgF-like"/>
    <property type="match status" value="1"/>
</dbReference>
<dbReference type="AlphaFoldDB" id="A0A975C700"/>
<dbReference type="GO" id="GO:0019239">
    <property type="term" value="F:deaminase activity"/>
    <property type="evidence" value="ECO:0007669"/>
    <property type="project" value="TreeGrafter"/>
</dbReference>
<protein>
    <submittedName>
        <fullName evidence="2">RidA family protein</fullName>
    </submittedName>
</protein>
<evidence type="ECO:0000256" key="1">
    <source>
        <dbReference type="ARBA" id="ARBA00010552"/>
    </source>
</evidence>
<dbReference type="Pfam" id="PF01042">
    <property type="entry name" value="Ribonuc_L-PSP"/>
    <property type="match status" value="1"/>
</dbReference>
<dbReference type="GO" id="GO:0005829">
    <property type="term" value="C:cytosol"/>
    <property type="evidence" value="ECO:0007669"/>
    <property type="project" value="TreeGrafter"/>
</dbReference>
<dbReference type="InterPro" id="IPR006175">
    <property type="entry name" value="YjgF/YER057c/UK114"/>
</dbReference>
<dbReference type="InterPro" id="IPR019897">
    <property type="entry name" value="RidA_CS"/>
</dbReference>
<sequence>MGAALVAAPAFAQTPSAPAPASSIERTYPSPTAFIASTVTVPAGTELIFLSGQLPDVADTTAPAGTVAAYGDTETQAASTFAKIERLLATRGLTMGDVVSMTVYLMAAPGSDRMDFTGMMKAYGKYFGTPEQPNRPSRSTVQVAGLAGPGFLVEIEVTAARTPAARAH</sequence>
<gene>
    <name evidence="2" type="ORF">IFJ75_01805</name>
</gene>
<dbReference type="KEGG" id="bgoe:IFJ75_01805"/>
<organism evidence="2 3">
    <name type="scientific">Brevundimonas goettingensis</name>
    <dbReference type="NCBI Taxonomy" id="2774190"/>
    <lineage>
        <taxon>Bacteria</taxon>
        <taxon>Pseudomonadati</taxon>
        <taxon>Pseudomonadota</taxon>
        <taxon>Alphaproteobacteria</taxon>
        <taxon>Caulobacterales</taxon>
        <taxon>Caulobacteraceae</taxon>
        <taxon>Brevundimonas</taxon>
    </lineage>
</organism>
<accession>A0A975C700</accession>
<proteinExistence type="inferred from homology"/>
<dbReference type="PANTHER" id="PTHR11803:SF59">
    <property type="entry name" value="ENDORIBONUCLEASE"/>
    <property type="match status" value="1"/>
</dbReference>
<dbReference type="CDD" id="cd06151">
    <property type="entry name" value="YjgF_YER057c_UK114_like_3"/>
    <property type="match status" value="1"/>
</dbReference>
<dbReference type="PANTHER" id="PTHR11803">
    <property type="entry name" value="2-IMINOBUTANOATE/2-IMINOPROPANOATE DEAMINASE RIDA"/>
    <property type="match status" value="1"/>
</dbReference>
<evidence type="ECO:0000313" key="3">
    <source>
        <dbReference type="Proteomes" id="UP000663918"/>
    </source>
</evidence>
<reference evidence="2" key="1">
    <citation type="submission" date="2020-09" db="EMBL/GenBank/DDBJ databases">
        <title>Brevundimonas sp. LVF2 isolated from a puddle in Goettingen, Germany.</title>
        <authorList>
            <person name="Friedrich I."/>
            <person name="Klassen A."/>
            <person name="Hannes N."/>
            <person name="Schneider D."/>
            <person name="Hertel R."/>
            <person name="Daniel R."/>
        </authorList>
    </citation>
    <scope>NUCLEOTIDE SEQUENCE</scope>
    <source>
        <strain evidence="2">LVF2</strain>
    </source>
</reference>
<dbReference type="Gene3D" id="3.30.1330.40">
    <property type="entry name" value="RutC-like"/>
    <property type="match status" value="1"/>
</dbReference>
<name>A0A975C700_9CAUL</name>
<dbReference type="InterPro" id="IPR035959">
    <property type="entry name" value="RutC-like_sf"/>
</dbReference>
<evidence type="ECO:0000313" key="2">
    <source>
        <dbReference type="EMBL" id="QTC93150.1"/>
    </source>
</evidence>
<dbReference type="Proteomes" id="UP000663918">
    <property type="component" value="Chromosome"/>
</dbReference>
<keyword evidence="3" id="KW-1185">Reference proteome</keyword>
<dbReference type="EMBL" id="CP062222">
    <property type="protein sequence ID" value="QTC93150.1"/>
    <property type="molecule type" value="Genomic_DNA"/>
</dbReference>